<dbReference type="InterPro" id="IPR013083">
    <property type="entry name" value="Znf_RING/FYVE/PHD"/>
</dbReference>
<keyword evidence="1" id="KW-0479">Metal-binding</keyword>
<evidence type="ECO:0000313" key="5">
    <source>
        <dbReference type="EMBL" id="KAJ3651578.1"/>
    </source>
</evidence>
<proteinExistence type="predicted"/>
<dbReference type="AlphaFoldDB" id="A0AA38MCX4"/>
<evidence type="ECO:0000256" key="2">
    <source>
        <dbReference type="ARBA" id="ARBA00022771"/>
    </source>
</evidence>
<protein>
    <recommendedName>
        <fullName evidence="7">PHD-type domain-containing protein</fullName>
    </recommendedName>
</protein>
<dbReference type="InterPro" id="IPR019786">
    <property type="entry name" value="Zinc_finger_PHD-type_CS"/>
</dbReference>
<dbReference type="InterPro" id="IPR011011">
    <property type="entry name" value="Znf_FYVE_PHD"/>
</dbReference>
<evidence type="ECO:0000256" key="3">
    <source>
        <dbReference type="ARBA" id="ARBA00022833"/>
    </source>
</evidence>
<dbReference type="Gene3D" id="3.30.40.10">
    <property type="entry name" value="Zinc/RING finger domain, C3HC4 (zinc finger)"/>
    <property type="match status" value="1"/>
</dbReference>
<feature type="coiled-coil region" evidence="4">
    <location>
        <begin position="91"/>
        <end position="125"/>
    </location>
</feature>
<dbReference type="EMBL" id="JALNTZ010000005">
    <property type="protein sequence ID" value="KAJ3651578.1"/>
    <property type="molecule type" value="Genomic_DNA"/>
</dbReference>
<dbReference type="PROSITE" id="PS01359">
    <property type="entry name" value="ZF_PHD_1"/>
    <property type="match status" value="1"/>
</dbReference>
<sequence length="403" mass="44961">MAIKCRKCNKTIGRAEDYISCRKECAANYHLPCVNLTKSAVTSLKDTGSILTWGCGFCSPLSLNNSADPLLDSGALQKLPDFLKEVFAEFSRTVNENFKKLNEQVAGLKHENSLLREEISRVLQQHLDCNLQISKNNNNNPAISYAATLKNTSAVVIKPKNTTQTTMQTKSDIVTSFNLENTDKLGIAKVKSIKNGGVLLQCHDPGEFKRLVQNNKLEEKYDIHDVKTPLPRIRISGISDGINEEMIVPLLLKQNKHIFSVSSQCVKLLPVKNHPKIFQVILQVDVTSYRNALSLGHCLIGLDGCNIYDAVDVIRCYRCNGYNHSVKTCKKSISCPRCSEAHVLQDCKATSEQLKCVNCTSIKSKDNLSTEETSHACWDYAHCVFYKNLIKKVKSDLFGISDL</sequence>
<reference evidence="5" key="1">
    <citation type="journal article" date="2023" name="G3 (Bethesda)">
        <title>Whole genome assemblies of Zophobas morio and Tenebrio molitor.</title>
        <authorList>
            <person name="Kaur S."/>
            <person name="Stinson S.A."/>
            <person name="diCenzo G.C."/>
        </authorList>
    </citation>
    <scope>NUCLEOTIDE SEQUENCE</scope>
    <source>
        <strain evidence="5">QUZm001</strain>
    </source>
</reference>
<dbReference type="Proteomes" id="UP001168821">
    <property type="component" value="Unassembled WGS sequence"/>
</dbReference>
<accession>A0AA38MCX4</accession>
<keyword evidence="2" id="KW-0863">Zinc-finger</keyword>
<keyword evidence="4" id="KW-0175">Coiled coil</keyword>
<evidence type="ECO:0000313" key="6">
    <source>
        <dbReference type="Proteomes" id="UP001168821"/>
    </source>
</evidence>
<keyword evidence="3" id="KW-0862">Zinc</keyword>
<keyword evidence="6" id="KW-1185">Reference proteome</keyword>
<evidence type="ECO:0000256" key="1">
    <source>
        <dbReference type="ARBA" id="ARBA00022723"/>
    </source>
</evidence>
<organism evidence="5 6">
    <name type="scientific">Zophobas morio</name>
    <dbReference type="NCBI Taxonomy" id="2755281"/>
    <lineage>
        <taxon>Eukaryota</taxon>
        <taxon>Metazoa</taxon>
        <taxon>Ecdysozoa</taxon>
        <taxon>Arthropoda</taxon>
        <taxon>Hexapoda</taxon>
        <taxon>Insecta</taxon>
        <taxon>Pterygota</taxon>
        <taxon>Neoptera</taxon>
        <taxon>Endopterygota</taxon>
        <taxon>Coleoptera</taxon>
        <taxon>Polyphaga</taxon>
        <taxon>Cucujiformia</taxon>
        <taxon>Tenebrionidae</taxon>
        <taxon>Zophobas</taxon>
    </lineage>
</organism>
<gene>
    <name evidence="5" type="ORF">Zmor_017608</name>
</gene>
<evidence type="ECO:0000256" key="4">
    <source>
        <dbReference type="SAM" id="Coils"/>
    </source>
</evidence>
<dbReference type="GO" id="GO:0008270">
    <property type="term" value="F:zinc ion binding"/>
    <property type="evidence" value="ECO:0007669"/>
    <property type="project" value="UniProtKB-KW"/>
</dbReference>
<evidence type="ECO:0008006" key="7">
    <source>
        <dbReference type="Google" id="ProtNLM"/>
    </source>
</evidence>
<name>A0AA38MCX4_9CUCU</name>
<dbReference type="SUPFAM" id="SSF57903">
    <property type="entry name" value="FYVE/PHD zinc finger"/>
    <property type="match status" value="1"/>
</dbReference>
<comment type="caution">
    <text evidence="5">The sequence shown here is derived from an EMBL/GenBank/DDBJ whole genome shotgun (WGS) entry which is preliminary data.</text>
</comment>